<evidence type="ECO:0000313" key="2">
    <source>
        <dbReference type="Proteomes" id="UP000025227"/>
    </source>
</evidence>
<feature type="region of interest" description="Disordered" evidence="1">
    <location>
        <begin position="133"/>
        <end position="228"/>
    </location>
</feature>
<evidence type="ECO:0000256" key="1">
    <source>
        <dbReference type="SAM" id="MobiDB-lite"/>
    </source>
</evidence>
<feature type="compositionally biased region" description="Polar residues" evidence="1">
    <location>
        <begin position="200"/>
        <end position="227"/>
    </location>
</feature>
<feature type="compositionally biased region" description="Polar residues" evidence="1">
    <location>
        <begin position="133"/>
        <end position="147"/>
    </location>
</feature>
<dbReference type="Proteomes" id="UP000025227">
    <property type="component" value="Unplaced"/>
</dbReference>
<reference evidence="3" key="1">
    <citation type="submission" date="2020-12" db="UniProtKB">
        <authorList>
            <consortium name="WormBaseParasite"/>
        </authorList>
    </citation>
    <scope>IDENTIFICATION</scope>
    <source>
        <strain evidence="3">MHco3</strain>
    </source>
</reference>
<dbReference type="AlphaFoldDB" id="A0A7I4XX35"/>
<keyword evidence="2" id="KW-1185">Reference proteome</keyword>
<sequence length="477" mass="53155">MVTTVHMWLSLESLTFRESTVMKKNSCGMNWEAEVSLHPSTLEIVLWCSPDFEGSVWFCEAHIAISLSASRGYAEQGRNEPIREALVTFHPRNPSHLFVIPRSEITSNLQTIEITFGIRSVVSYSGRQPRLTTKQFSTSSTSLNSRVAPSDSPRHVASPERNPVTEGGISLVERETPPELDRRQSQEAPSDPTTDKTTDQSDLSKTATPSNVEGSSPHTNSKSSFGDDNTDVGLEVLFALEERIAQLEKTSTAAVVYSNLEAVLLGDLRARIKQLELDSTATVENSYMESATLRNLEARIARIENGTNAKAKSSKFRRLWRASAGRLIKAKHLAAPPTNGTAVALKKPSITRDDPEEPAFKKFHPNKLETCKIIVVGPDMEKFSMHDIFHDISLEPYMPLECVTKTFVKHFHTKLSEDEIVSLPNSQSSGVFPILIEQIASAIITGFNLEDQLRDDGFLIKELRLILERQLYKDFGK</sequence>
<accession>A0A7I4XX35</accession>
<evidence type="ECO:0000313" key="3">
    <source>
        <dbReference type="WBParaSite" id="HCON_00023050-00001"/>
    </source>
</evidence>
<proteinExistence type="predicted"/>
<dbReference type="WBParaSite" id="HCON_00023050-00001">
    <property type="protein sequence ID" value="HCON_00023050-00001"/>
    <property type="gene ID" value="HCON_00023050"/>
</dbReference>
<dbReference type="OrthoDB" id="10467136at2759"/>
<name>A0A7I4XX35_HAECO</name>
<protein>
    <submittedName>
        <fullName evidence="3">KIX_2 domain-containing protein</fullName>
    </submittedName>
</protein>
<feature type="compositionally biased region" description="Basic and acidic residues" evidence="1">
    <location>
        <begin position="172"/>
        <end position="185"/>
    </location>
</feature>
<organism evidence="2 3">
    <name type="scientific">Haemonchus contortus</name>
    <name type="common">Barber pole worm</name>
    <dbReference type="NCBI Taxonomy" id="6289"/>
    <lineage>
        <taxon>Eukaryota</taxon>
        <taxon>Metazoa</taxon>
        <taxon>Ecdysozoa</taxon>
        <taxon>Nematoda</taxon>
        <taxon>Chromadorea</taxon>
        <taxon>Rhabditida</taxon>
        <taxon>Rhabditina</taxon>
        <taxon>Rhabditomorpha</taxon>
        <taxon>Strongyloidea</taxon>
        <taxon>Trichostrongylidae</taxon>
        <taxon>Haemonchus</taxon>
    </lineage>
</organism>